<dbReference type="OrthoDB" id="9798430at2"/>
<dbReference type="PANTHER" id="PTHR36503">
    <property type="entry name" value="BLR2520 PROTEIN"/>
    <property type="match status" value="1"/>
</dbReference>
<dbReference type="PROSITE" id="PS51819">
    <property type="entry name" value="VOC"/>
    <property type="match status" value="1"/>
</dbReference>
<dbReference type="Proteomes" id="UP000320593">
    <property type="component" value="Unassembled WGS sequence"/>
</dbReference>
<dbReference type="PANTHER" id="PTHR36503:SF1">
    <property type="entry name" value="BLR2520 PROTEIN"/>
    <property type="match status" value="1"/>
</dbReference>
<accession>A0A562TI49</accession>
<organism evidence="2 3">
    <name type="scientific">Roseibium hamelinense</name>
    <dbReference type="NCBI Taxonomy" id="150831"/>
    <lineage>
        <taxon>Bacteria</taxon>
        <taxon>Pseudomonadati</taxon>
        <taxon>Pseudomonadota</taxon>
        <taxon>Alphaproteobacteria</taxon>
        <taxon>Hyphomicrobiales</taxon>
        <taxon>Stappiaceae</taxon>
        <taxon>Roseibium</taxon>
    </lineage>
</organism>
<protein>
    <recommendedName>
        <fullName evidence="1">VOC domain-containing protein</fullName>
    </recommendedName>
</protein>
<dbReference type="AlphaFoldDB" id="A0A562TI49"/>
<dbReference type="RefSeq" id="WP_145340786.1">
    <property type="nucleotide sequence ID" value="NZ_SMLY01000060.1"/>
</dbReference>
<reference evidence="2 3" key="1">
    <citation type="submission" date="2019-07" db="EMBL/GenBank/DDBJ databases">
        <title>Genomic Encyclopedia of Archaeal and Bacterial Type Strains, Phase II (KMG-II): from individual species to whole genera.</title>
        <authorList>
            <person name="Goeker M."/>
        </authorList>
    </citation>
    <scope>NUCLEOTIDE SEQUENCE [LARGE SCALE GENOMIC DNA]</scope>
    <source>
        <strain evidence="2 3">ATCC BAA-252</strain>
    </source>
</reference>
<dbReference type="InterPro" id="IPR029068">
    <property type="entry name" value="Glyas_Bleomycin-R_OHBP_Dase"/>
</dbReference>
<evidence type="ECO:0000313" key="2">
    <source>
        <dbReference type="EMBL" id="TWI93315.1"/>
    </source>
</evidence>
<dbReference type="SUPFAM" id="SSF54593">
    <property type="entry name" value="Glyoxalase/Bleomycin resistance protein/Dihydroxybiphenyl dioxygenase"/>
    <property type="match status" value="1"/>
</dbReference>
<feature type="domain" description="VOC" evidence="1">
    <location>
        <begin position="4"/>
        <end position="127"/>
    </location>
</feature>
<proteinExistence type="predicted"/>
<evidence type="ECO:0000259" key="1">
    <source>
        <dbReference type="PROSITE" id="PS51819"/>
    </source>
</evidence>
<dbReference type="Pfam" id="PF00903">
    <property type="entry name" value="Glyoxalase"/>
    <property type="match status" value="1"/>
</dbReference>
<dbReference type="InterPro" id="IPR004360">
    <property type="entry name" value="Glyas_Fos-R_dOase_dom"/>
</dbReference>
<name>A0A562TI49_9HYPH</name>
<sequence>MDQRISMITLAVADLPKARSFFETGLGWTAQEAPSDDIVFYQTGGSVLALYKRDALNRELGRHVPEQALGAITLAYNARSEEEVEVTFQRAVDAGAAIVKRPEKAFWGGHSSYVEIPGGHLLEIAFNPFWALDKDGNVDLSAAAP</sequence>
<evidence type="ECO:0000313" key="3">
    <source>
        <dbReference type="Proteomes" id="UP000320593"/>
    </source>
</evidence>
<comment type="caution">
    <text evidence="2">The sequence shown here is derived from an EMBL/GenBank/DDBJ whole genome shotgun (WGS) entry which is preliminary data.</text>
</comment>
<gene>
    <name evidence="2" type="ORF">JM93_00871</name>
</gene>
<keyword evidence="3" id="KW-1185">Reference proteome</keyword>
<dbReference type="InterPro" id="IPR037523">
    <property type="entry name" value="VOC_core"/>
</dbReference>
<dbReference type="EMBL" id="VLLF01000001">
    <property type="protein sequence ID" value="TWI93315.1"/>
    <property type="molecule type" value="Genomic_DNA"/>
</dbReference>
<dbReference type="Gene3D" id="3.10.180.10">
    <property type="entry name" value="2,3-Dihydroxybiphenyl 1,2-Dioxygenase, domain 1"/>
    <property type="match status" value="1"/>
</dbReference>